<name>A0A7X5WW93_STRMQ</name>
<keyword evidence="1" id="KW-0812">Transmembrane</keyword>
<evidence type="ECO:0000313" key="2">
    <source>
        <dbReference type="EMBL" id="NIY62172.1"/>
    </source>
</evidence>
<protein>
    <submittedName>
        <fullName evidence="2">Uncharacterized protein</fullName>
    </submittedName>
</protein>
<proteinExistence type="predicted"/>
<keyword evidence="1" id="KW-0472">Membrane</keyword>
<gene>
    <name evidence="2" type="ORF">SMALB_0068</name>
</gene>
<evidence type="ECO:0000313" key="3">
    <source>
        <dbReference type="Proteomes" id="UP000536624"/>
    </source>
</evidence>
<dbReference type="Proteomes" id="UP000536624">
    <property type="component" value="Unassembled WGS sequence"/>
</dbReference>
<dbReference type="EMBL" id="JAALLH010000001">
    <property type="protein sequence ID" value="NIY62172.1"/>
    <property type="molecule type" value="Genomic_DNA"/>
</dbReference>
<organism evidence="2 3">
    <name type="scientific">Streptomyces malaysiensis</name>
    <dbReference type="NCBI Taxonomy" id="92644"/>
    <lineage>
        <taxon>Bacteria</taxon>
        <taxon>Bacillati</taxon>
        <taxon>Actinomycetota</taxon>
        <taxon>Actinomycetes</taxon>
        <taxon>Kitasatosporales</taxon>
        <taxon>Streptomycetaceae</taxon>
        <taxon>Streptomyces</taxon>
        <taxon>Streptomyces violaceusniger group</taxon>
    </lineage>
</organism>
<dbReference type="AlphaFoldDB" id="A0A7X5WW93"/>
<dbReference type="RefSeq" id="WP_167499359.1">
    <property type="nucleotide sequence ID" value="NZ_JAALLH010000001.1"/>
</dbReference>
<reference evidence="2 3" key="1">
    <citation type="submission" date="2020-02" db="EMBL/GenBank/DDBJ databases">
        <title>Streptomyces malaysiensis DSM14702 (JHCC583434, PFL_A843) Genome sequencing and assembly.</title>
        <authorList>
            <person name="Samborskyy M."/>
        </authorList>
    </citation>
    <scope>NUCLEOTIDE SEQUENCE [LARGE SCALE GENOMIC DNA]</scope>
    <source>
        <strain evidence="2 3">DSM 14702</strain>
    </source>
</reference>
<evidence type="ECO:0000256" key="1">
    <source>
        <dbReference type="SAM" id="Phobius"/>
    </source>
</evidence>
<accession>A0A7X5WW93</accession>
<comment type="caution">
    <text evidence="2">The sequence shown here is derived from an EMBL/GenBank/DDBJ whole genome shotgun (WGS) entry which is preliminary data.</text>
</comment>
<sequence length="148" mass="15791">MRTLPHPRTGQGAAVLGVLTLAVLEVVALAAAPRADRPVVAGALVGAVAAAFAMGAAVFHARRRAARRARHRLGAAVDESWFTASTMEGFPGEAVRRRLLGPDAPSLECVYTAWVFATQGYGPVWIAHHLDLPDELTRLLAEAARQRH</sequence>
<feature type="transmembrane region" description="Helical" evidence="1">
    <location>
        <begin position="40"/>
        <end position="61"/>
    </location>
</feature>
<keyword evidence="1" id="KW-1133">Transmembrane helix</keyword>